<evidence type="ECO:0000256" key="1">
    <source>
        <dbReference type="ARBA" id="ARBA00004651"/>
    </source>
</evidence>
<keyword evidence="6 14" id="KW-0067">ATP-binding</keyword>
<dbReference type="InterPro" id="IPR000595">
    <property type="entry name" value="cNMP-bd_dom"/>
</dbReference>
<dbReference type="InterPro" id="IPR003439">
    <property type="entry name" value="ABC_transporter-like_ATP-bd"/>
</dbReference>
<feature type="transmembrane region" description="Helical" evidence="10">
    <location>
        <begin position="55"/>
        <end position="77"/>
    </location>
</feature>
<feature type="transmembrane region" description="Helical" evidence="10">
    <location>
        <begin position="279"/>
        <end position="301"/>
    </location>
</feature>
<dbReference type="PRINTS" id="PR00103">
    <property type="entry name" value="CAMPKINASE"/>
</dbReference>
<dbReference type="PROSITE" id="PS00889">
    <property type="entry name" value="CNMP_BINDING_2"/>
    <property type="match status" value="1"/>
</dbReference>
<dbReference type="PANTHER" id="PTHR43394">
    <property type="entry name" value="ATP-DEPENDENT PERMEASE MDL1, MITOCHONDRIAL"/>
    <property type="match status" value="1"/>
</dbReference>
<dbReference type="InterPro" id="IPR027417">
    <property type="entry name" value="P-loop_NTPase"/>
</dbReference>
<dbReference type="InterPro" id="IPR018490">
    <property type="entry name" value="cNMP-bd_dom_sf"/>
</dbReference>
<evidence type="ECO:0000256" key="10">
    <source>
        <dbReference type="SAM" id="Phobius"/>
    </source>
</evidence>
<dbReference type="RefSeq" id="WP_213519414.1">
    <property type="nucleotide sequence ID" value="NZ_BOSE01000010.1"/>
</dbReference>
<keyword evidence="15" id="KW-1185">Reference proteome</keyword>
<evidence type="ECO:0000313" key="14">
    <source>
        <dbReference type="EMBL" id="GIP18759.1"/>
    </source>
</evidence>
<dbReference type="CDD" id="cd00038">
    <property type="entry name" value="CAP_ED"/>
    <property type="match status" value="1"/>
</dbReference>
<dbReference type="PROSITE" id="PS50042">
    <property type="entry name" value="CNMP_BINDING_3"/>
    <property type="match status" value="1"/>
</dbReference>
<dbReference type="PANTHER" id="PTHR43394:SF1">
    <property type="entry name" value="ATP-BINDING CASSETTE SUB-FAMILY B MEMBER 10, MITOCHONDRIAL"/>
    <property type="match status" value="1"/>
</dbReference>
<feature type="transmembrane region" description="Helical" evidence="10">
    <location>
        <begin position="246"/>
        <end position="267"/>
    </location>
</feature>
<evidence type="ECO:0000259" key="11">
    <source>
        <dbReference type="PROSITE" id="PS50042"/>
    </source>
</evidence>
<dbReference type="Gene3D" id="1.20.1560.10">
    <property type="entry name" value="ABC transporter type 1, transmembrane domain"/>
    <property type="match status" value="1"/>
</dbReference>
<evidence type="ECO:0000256" key="8">
    <source>
        <dbReference type="ARBA" id="ARBA00023136"/>
    </source>
</evidence>
<dbReference type="InterPro" id="IPR003593">
    <property type="entry name" value="AAA+_ATPase"/>
</dbReference>
<keyword evidence="3" id="KW-1003">Cell membrane</keyword>
<keyword evidence="8 10" id="KW-0472">Membrane</keyword>
<evidence type="ECO:0000256" key="7">
    <source>
        <dbReference type="ARBA" id="ARBA00022989"/>
    </source>
</evidence>
<dbReference type="GO" id="GO:0016887">
    <property type="term" value="F:ATP hydrolysis activity"/>
    <property type="evidence" value="ECO:0007669"/>
    <property type="project" value="InterPro"/>
</dbReference>
<name>A0A920D1A7_9BACL</name>
<accession>A0A920D1A7</accession>
<evidence type="ECO:0000256" key="9">
    <source>
        <dbReference type="ARBA" id="ARBA00023159"/>
    </source>
</evidence>
<dbReference type="AlphaFoldDB" id="A0A920D1A7"/>
<dbReference type="InterPro" id="IPR036640">
    <property type="entry name" value="ABC1_TM_sf"/>
</dbReference>
<dbReference type="PROSITE" id="PS50929">
    <property type="entry name" value="ABC_TM1F"/>
    <property type="match status" value="1"/>
</dbReference>
<keyword evidence="5" id="KW-0547">Nucleotide-binding</keyword>
<dbReference type="PROSITE" id="PS00888">
    <property type="entry name" value="CNMP_BINDING_1"/>
    <property type="match status" value="1"/>
</dbReference>
<dbReference type="SMART" id="SM00100">
    <property type="entry name" value="cNMP"/>
    <property type="match status" value="1"/>
</dbReference>
<dbReference type="SMART" id="SM00382">
    <property type="entry name" value="AAA"/>
    <property type="match status" value="1"/>
</dbReference>
<dbReference type="InterPro" id="IPR018488">
    <property type="entry name" value="cNMP-bd_CS"/>
</dbReference>
<dbReference type="EMBL" id="BOSE01000010">
    <property type="protein sequence ID" value="GIP18759.1"/>
    <property type="molecule type" value="Genomic_DNA"/>
</dbReference>
<dbReference type="Pfam" id="PF00027">
    <property type="entry name" value="cNMP_binding"/>
    <property type="match status" value="1"/>
</dbReference>
<proteinExistence type="predicted"/>
<keyword evidence="7 10" id="KW-1133">Transmembrane helix</keyword>
<dbReference type="GO" id="GO:0005886">
    <property type="term" value="C:plasma membrane"/>
    <property type="evidence" value="ECO:0007669"/>
    <property type="project" value="UniProtKB-SubCell"/>
</dbReference>
<feature type="domain" description="ABC transmembrane type-1" evidence="13">
    <location>
        <begin position="20"/>
        <end position="302"/>
    </location>
</feature>
<feature type="domain" description="Cyclic nucleotide-binding" evidence="11">
    <location>
        <begin position="594"/>
        <end position="714"/>
    </location>
</feature>
<dbReference type="PROSITE" id="PS50893">
    <property type="entry name" value="ABC_TRANSPORTER_2"/>
    <property type="match status" value="1"/>
</dbReference>
<organism evidence="14 15">
    <name type="scientific">Paenibacillus montaniterrae</name>
    <dbReference type="NCBI Taxonomy" id="429341"/>
    <lineage>
        <taxon>Bacteria</taxon>
        <taxon>Bacillati</taxon>
        <taxon>Bacillota</taxon>
        <taxon>Bacilli</taxon>
        <taxon>Bacillales</taxon>
        <taxon>Paenibacillaceae</taxon>
        <taxon>Paenibacillus</taxon>
    </lineage>
</organism>
<sequence length="716" mass="80960">MFYLLRALKKYLLQHKLLVFVVVLAIMFELAFEYFTSMSMKYLIDLAIIPQNLTMFFAVLIIFVVGGVLSLLVGVGGDYSLAKLTEKTMVNVRSDMYARFQLLSSRAFSKYRSGDLLARFTLDMPAVEYALQQVFIMGLYSIMSVIVGMVLMFSISWKLMLIAVAGSLLVMLPQLLLNKRAKSYNQSYVDGMEQLSNAVEEEVKGYRTIQVFNLKDSFHKRFMKQMDHLYRFGVKRSFINSNLERLPVMILTLVNVAVLAVGGYFTFQQEMTIGDYTAFNSIFITFNFAITSFMQMMPIFIEGEVGMRRIKEIEQLSPELEQADDAQTLDGQPLAVQFNAVSFSYQEERVLSNINLHIAPQQYVAIVGSSGSGKSTLVQLLLRFYKIDQGSITVGSRELEQIRLDSLFQAIGVVFQEPYLFNATIRENLLLAAGEAAEEQLNAALEMAGLLDVVEALPQGLDTPLVNQGQNLSTGEKQRLAIAQAILHNPQIFIADDITATLDIEAEETINHCLHRLRQGRTLVHITHRLTSVTGADLIYVMDHGAIVASGTHEQLLAEGGLYEQLWRRQHGFEWSSDRSSVHITGERLSQLPFFANMELAVLESLAESFVMERRSRDEIIIRQGERGHKFYIIVRGHVAIIKRAEDGVEQTVAHLQDGEYFGEIALLRHIPRTADVRAVSDSVFLTLTSQQLMPLIERYPHLKQQLEEAIVHRMS</sequence>
<comment type="caution">
    <text evidence="14">The sequence shown here is derived from an EMBL/GenBank/DDBJ whole genome shotgun (WGS) entry which is preliminary data.</text>
</comment>
<dbReference type="Gene3D" id="3.40.50.300">
    <property type="entry name" value="P-loop containing nucleotide triphosphate hydrolases"/>
    <property type="match status" value="1"/>
</dbReference>
<dbReference type="Proteomes" id="UP000683139">
    <property type="component" value="Unassembled WGS sequence"/>
</dbReference>
<keyword evidence="9" id="KW-0010">Activator</keyword>
<dbReference type="SUPFAM" id="SSF90123">
    <property type="entry name" value="ABC transporter transmembrane region"/>
    <property type="match status" value="1"/>
</dbReference>
<evidence type="ECO:0000259" key="13">
    <source>
        <dbReference type="PROSITE" id="PS50929"/>
    </source>
</evidence>
<evidence type="ECO:0000256" key="5">
    <source>
        <dbReference type="ARBA" id="ARBA00022741"/>
    </source>
</evidence>
<feature type="transmembrane region" description="Helical" evidence="10">
    <location>
        <begin position="12"/>
        <end position="35"/>
    </location>
</feature>
<comment type="subcellular location">
    <subcellularLocation>
        <location evidence="1">Cell membrane</location>
        <topology evidence="1">Multi-pass membrane protein</topology>
    </subcellularLocation>
</comment>
<dbReference type="GO" id="GO:0005524">
    <property type="term" value="F:ATP binding"/>
    <property type="evidence" value="ECO:0007669"/>
    <property type="project" value="UniProtKB-KW"/>
</dbReference>
<dbReference type="GO" id="GO:0015421">
    <property type="term" value="F:ABC-type oligopeptide transporter activity"/>
    <property type="evidence" value="ECO:0007669"/>
    <property type="project" value="TreeGrafter"/>
</dbReference>
<dbReference type="CDD" id="cd07346">
    <property type="entry name" value="ABC_6TM_exporters"/>
    <property type="match status" value="1"/>
</dbReference>
<dbReference type="SUPFAM" id="SSF52540">
    <property type="entry name" value="P-loop containing nucleoside triphosphate hydrolases"/>
    <property type="match status" value="1"/>
</dbReference>
<reference evidence="14" key="1">
    <citation type="submission" date="2021-03" db="EMBL/GenBank/DDBJ databases">
        <title>Antimicrobial resistance genes in bacteria isolated from Japanese honey, and their potential for conferring macrolide and lincosamide resistance in the American foulbrood pathogen Paenibacillus larvae.</title>
        <authorList>
            <person name="Okamoto M."/>
            <person name="Kumagai M."/>
            <person name="Kanamori H."/>
            <person name="Takamatsu D."/>
        </authorList>
    </citation>
    <scope>NUCLEOTIDE SEQUENCE</scope>
    <source>
        <strain evidence="14">J40TS1</strain>
    </source>
</reference>
<dbReference type="InterPro" id="IPR011527">
    <property type="entry name" value="ABC1_TM_dom"/>
</dbReference>
<gene>
    <name evidence="14" type="ORF">J40TS1_44010</name>
</gene>
<protein>
    <submittedName>
        <fullName evidence="14">Multidrug ABC transporter ATP-binding protein</fullName>
    </submittedName>
</protein>
<dbReference type="FunFam" id="3.40.50.300:FF:000221">
    <property type="entry name" value="Multidrug ABC transporter ATP-binding protein"/>
    <property type="match status" value="1"/>
</dbReference>
<dbReference type="SUPFAM" id="SSF51206">
    <property type="entry name" value="cAMP-binding domain-like"/>
    <property type="match status" value="1"/>
</dbReference>
<dbReference type="InterPro" id="IPR039421">
    <property type="entry name" value="Type_1_exporter"/>
</dbReference>
<dbReference type="Pfam" id="PF00664">
    <property type="entry name" value="ABC_membrane"/>
    <property type="match status" value="1"/>
</dbReference>
<evidence type="ECO:0000256" key="3">
    <source>
        <dbReference type="ARBA" id="ARBA00022475"/>
    </source>
</evidence>
<evidence type="ECO:0000259" key="12">
    <source>
        <dbReference type="PROSITE" id="PS50893"/>
    </source>
</evidence>
<evidence type="ECO:0000256" key="2">
    <source>
        <dbReference type="ARBA" id="ARBA00022448"/>
    </source>
</evidence>
<dbReference type="InterPro" id="IPR014710">
    <property type="entry name" value="RmlC-like_jellyroll"/>
</dbReference>
<evidence type="ECO:0000313" key="15">
    <source>
        <dbReference type="Proteomes" id="UP000683139"/>
    </source>
</evidence>
<feature type="domain" description="ABC transporter" evidence="12">
    <location>
        <begin position="336"/>
        <end position="569"/>
    </location>
</feature>
<keyword evidence="2" id="KW-0813">Transport</keyword>
<evidence type="ECO:0000256" key="4">
    <source>
        <dbReference type="ARBA" id="ARBA00022692"/>
    </source>
</evidence>
<feature type="transmembrane region" description="Helical" evidence="10">
    <location>
        <begin position="134"/>
        <end position="153"/>
    </location>
</feature>
<evidence type="ECO:0000256" key="6">
    <source>
        <dbReference type="ARBA" id="ARBA00022840"/>
    </source>
</evidence>
<dbReference type="Gene3D" id="2.60.120.10">
    <property type="entry name" value="Jelly Rolls"/>
    <property type="match status" value="1"/>
</dbReference>
<keyword evidence="4 10" id="KW-0812">Transmembrane</keyword>
<dbReference type="Pfam" id="PF00005">
    <property type="entry name" value="ABC_tran"/>
    <property type="match status" value="1"/>
</dbReference>